<keyword evidence="9" id="KW-0406">Ion transport</keyword>
<proteinExistence type="inferred from homology"/>
<evidence type="ECO:0000256" key="9">
    <source>
        <dbReference type="ARBA" id="ARBA00023065"/>
    </source>
</evidence>
<feature type="transmembrane region" description="Helical" evidence="12">
    <location>
        <begin position="219"/>
        <end position="240"/>
    </location>
</feature>
<organism evidence="13">
    <name type="scientific">marine metagenome</name>
    <dbReference type="NCBI Taxonomy" id="408172"/>
    <lineage>
        <taxon>unclassified sequences</taxon>
        <taxon>metagenomes</taxon>
        <taxon>ecological metagenomes</taxon>
    </lineage>
</organism>
<dbReference type="CDD" id="cd10322">
    <property type="entry name" value="SLC5sbd"/>
    <property type="match status" value="1"/>
</dbReference>
<sequence>MSESIYGLDYAVILVYLLMLIGIGFYVYQKDSTYEQYILADRMMTTPMLISTLVSTYYGLDILFGSSELAFNDGLVAFFGYSLASLGFYIFVALYMTKKLRSSNVISLPEILEKNYGKSTAAIGAVGSMIYCLPTTSLFALGRVSEFVFGIDAHYGALILGGIALGYTLLGGLKAVAITDTIQFSLMCITVAIGVPLLLQDIGGFTEIKRVAPEGHFSLFGDMPFFLLLAYISLSLATLIDPSIYQRIFAAKSFEQSRKAILLATGIWTAFDWLVVAGGMAAIVAVSNGILPPDVHTNDVFLMSISYALPIGLTGIFLAGVLATAMSTIDGYSLVAGSNISYDMYRPVFNPDASDKDLVKMTKIGVACAWTLGYIVAFQFDRILALLVFVTTVITSTVFVPVMMGLFYKGRKTALAGILSCSTGLASVVAFYIGLAQIGVYNEVYGTFIWSVSIAGFTFDIWQEYALFYCLPISFIGFLIGNQMGRNYKDSMNQAVSA</sequence>
<feature type="transmembrane region" description="Helical" evidence="12">
    <location>
        <begin position="383"/>
        <end position="408"/>
    </location>
</feature>
<dbReference type="Pfam" id="PF00474">
    <property type="entry name" value="SSF"/>
    <property type="match status" value="1"/>
</dbReference>
<evidence type="ECO:0000256" key="4">
    <source>
        <dbReference type="ARBA" id="ARBA00022475"/>
    </source>
</evidence>
<dbReference type="InterPro" id="IPR001734">
    <property type="entry name" value="Na/solute_symporter"/>
</dbReference>
<keyword evidence="8" id="KW-0915">Sodium</keyword>
<dbReference type="GO" id="GO:0005886">
    <property type="term" value="C:plasma membrane"/>
    <property type="evidence" value="ECO:0007669"/>
    <property type="project" value="UniProtKB-SubCell"/>
</dbReference>
<feature type="transmembrane region" description="Helical" evidence="12">
    <location>
        <begin position="78"/>
        <end position="97"/>
    </location>
</feature>
<feature type="transmembrane region" description="Helical" evidence="12">
    <location>
        <begin position="261"/>
        <end position="287"/>
    </location>
</feature>
<evidence type="ECO:0000256" key="7">
    <source>
        <dbReference type="ARBA" id="ARBA00022989"/>
    </source>
</evidence>
<dbReference type="PANTHER" id="PTHR48086:SF3">
    <property type="entry name" value="SODIUM_PROLINE SYMPORTER"/>
    <property type="match status" value="1"/>
</dbReference>
<evidence type="ECO:0000256" key="5">
    <source>
        <dbReference type="ARBA" id="ARBA00022692"/>
    </source>
</evidence>
<keyword evidence="4" id="KW-1003">Cell membrane</keyword>
<dbReference type="EMBL" id="UINC01001305">
    <property type="protein sequence ID" value="SUZ77125.1"/>
    <property type="molecule type" value="Genomic_DNA"/>
</dbReference>
<feature type="transmembrane region" description="Helical" evidence="12">
    <location>
        <begin position="461"/>
        <end position="481"/>
    </location>
</feature>
<feature type="transmembrane region" description="Helical" evidence="12">
    <location>
        <begin position="121"/>
        <end position="141"/>
    </location>
</feature>
<evidence type="ECO:0000256" key="3">
    <source>
        <dbReference type="ARBA" id="ARBA00022448"/>
    </source>
</evidence>
<evidence type="ECO:0000313" key="13">
    <source>
        <dbReference type="EMBL" id="SUZ77125.1"/>
    </source>
</evidence>
<evidence type="ECO:0000256" key="8">
    <source>
        <dbReference type="ARBA" id="ARBA00023053"/>
    </source>
</evidence>
<protein>
    <recommendedName>
        <fullName evidence="14">Sodium:solute symporter family protein</fullName>
    </recommendedName>
</protein>
<dbReference type="PANTHER" id="PTHR48086">
    <property type="entry name" value="SODIUM/PROLINE SYMPORTER-RELATED"/>
    <property type="match status" value="1"/>
</dbReference>
<name>A0A381QCS1_9ZZZZ</name>
<reference evidence="13" key="1">
    <citation type="submission" date="2018-05" db="EMBL/GenBank/DDBJ databases">
        <authorList>
            <person name="Lanie J.A."/>
            <person name="Ng W.-L."/>
            <person name="Kazmierczak K.M."/>
            <person name="Andrzejewski T.M."/>
            <person name="Davidsen T.M."/>
            <person name="Wayne K.J."/>
            <person name="Tettelin H."/>
            <person name="Glass J.I."/>
            <person name="Rusch D."/>
            <person name="Podicherti R."/>
            <person name="Tsui H.-C.T."/>
            <person name="Winkler M.E."/>
        </authorList>
    </citation>
    <scope>NUCLEOTIDE SEQUENCE</scope>
</reference>
<dbReference type="AlphaFoldDB" id="A0A381QCS1"/>
<comment type="subcellular location">
    <subcellularLocation>
        <location evidence="1">Cell membrane</location>
        <topology evidence="1">Multi-pass membrane protein</topology>
    </subcellularLocation>
</comment>
<evidence type="ECO:0000256" key="11">
    <source>
        <dbReference type="ARBA" id="ARBA00023201"/>
    </source>
</evidence>
<comment type="similarity">
    <text evidence="2">Belongs to the sodium:solute symporter (SSF) (TC 2.A.21) family.</text>
</comment>
<dbReference type="InterPro" id="IPR050277">
    <property type="entry name" value="Sodium:Solute_Symporter"/>
</dbReference>
<evidence type="ECO:0008006" key="14">
    <source>
        <dbReference type="Google" id="ProtNLM"/>
    </source>
</evidence>
<gene>
    <name evidence="13" type="ORF">METZ01_LOCUS29979</name>
</gene>
<keyword evidence="11" id="KW-0739">Sodium transport</keyword>
<feature type="transmembrane region" description="Helical" evidence="12">
    <location>
        <begin position="153"/>
        <end position="170"/>
    </location>
</feature>
<evidence type="ECO:0000256" key="12">
    <source>
        <dbReference type="SAM" id="Phobius"/>
    </source>
</evidence>
<dbReference type="GO" id="GO:0006814">
    <property type="term" value="P:sodium ion transport"/>
    <property type="evidence" value="ECO:0007669"/>
    <property type="project" value="UniProtKB-KW"/>
</dbReference>
<feature type="transmembrane region" description="Helical" evidence="12">
    <location>
        <begin position="307"/>
        <end position="337"/>
    </location>
</feature>
<keyword evidence="7 12" id="KW-1133">Transmembrane helix</keyword>
<feature type="transmembrane region" description="Helical" evidence="12">
    <location>
        <begin position="48"/>
        <end position="66"/>
    </location>
</feature>
<keyword evidence="5 12" id="KW-0812">Transmembrane</keyword>
<dbReference type="Gene3D" id="1.20.1730.10">
    <property type="entry name" value="Sodium/glucose cotransporter"/>
    <property type="match status" value="1"/>
</dbReference>
<keyword evidence="3" id="KW-0813">Transport</keyword>
<accession>A0A381QCS1</accession>
<feature type="transmembrane region" description="Helical" evidence="12">
    <location>
        <begin position="415"/>
        <end position="441"/>
    </location>
</feature>
<evidence type="ECO:0000256" key="2">
    <source>
        <dbReference type="ARBA" id="ARBA00006434"/>
    </source>
</evidence>
<keyword evidence="6" id="KW-0769">Symport</keyword>
<evidence type="ECO:0000256" key="10">
    <source>
        <dbReference type="ARBA" id="ARBA00023136"/>
    </source>
</evidence>
<evidence type="ECO:0000256" key="6">
    <source>
        <dbReference type="ARBA" id="ARBA00022847"/>
    </source>
</evidence>
<feature type="transmembrane region" description="Helical" evidence="12">
    <location>
        <begin position="358"/>
        <end position="377"/>
    </location>
</feature>
<dbReference type="GO" id="GO:0015293">
    <property type="term" value="F:symporter activity"/>
    <property type="evidence" value="ECO:0007669"/>
    <property type="project" value="UniProtKB-KW"/>
</dbReference>
<feature type="transmembrane region" description="Helical" evidence="12">
    <location>
        <begin position="182"/>
        <end position="199"/>
    </location>
</feature>
<dbReference type="InterPro" id="IPR038377">
    <property type="entry name" value="Na/Glc_symporter_sf"/>
</dbReference>
<dbReference type="PROSITE" id="PS50283">
    <property type="entry name" value="NA_SOLUT_SYMP_3"/>
    <property type="match status" value="1"/>
</dbReference>
<keyword evidence="10 12" id="KW-0472">Membrane</keyword>
<feature type="transmembrane region" description="Helical" evidence="12">
    <location>
        <begin position="6"/>
        <end position="28"/>
    </location>
</feature>
<evidence type="ECO:0000256" key="1">
    <source>
        <dbReference type="ARBA" id="ARBA00004651"/>
    </source>
</evidence>